<evidence type="ECO:0000256" key="1">
    <source>
        <dbReference type="ARBA" id="ARBA00007435"/>
    </source>
</evidence>
<dbReference type="AlphaFoldDB" id="A0A1M5W8K6"/>
<dbReference type="CDD" id="cd10456">
    <property type="entry name" value="GIY-YIG_UPF0213"/>
    <property type="match status" value="1"/>
</dbReference>
<comment type="similarity">
    <text evidence="1">Belongs to the UPF0213 family.</text>
</comment>
<keyword evidence="4" id="KW-1185">Reference proteome</keyword>
<gene>
    <name evidence="3" type="ORF">SAMN05421807_11547</name>
</gene>
<dbReference type="PANTHER" id="PTHR34477:SF1">
    <property type="entry name" value="UPF0213 PROTEIN YHBQ"/>
    <property type="match status" value="1"/>
</dbReference>
<organism evidence="3 4">
    <name type="scientific">Virgibacillus chiguensis</name>
    <dbReference type="NCBI Taxonomy" id="411959"/>
    <lineage>
        <taxon>Bacteria</taxon>
        <taxon>Bacillati</taxon>
        <taxon>Bacillota</taxon>
        <taxon>Bacilli</taxon>
        <taxon>Bacillales</taxon>
        <taxon>Bacillaceae</taxon>
        <taxon>Virgibacillus</taxon>
    </lineage>
</organism>
<evidence type="ECO:0000313" key="4">
    <source>
        <dbReference type="Proteomes" id="UP000184079"/>
    </source>
</evidence>
<dbReference type="RefSeq" id="WP_073011562.1">
    <property type="nucleotide sequence ID" value="NZ_FQXD01000015.1"/>
</dbReference>
<dbReference type="OrthoDB" id="9807770at2"/>
<dbReference type="SMART" id="SM00465">
    <property type="entry name" value="GIYc"/>
    <property type="match status" value="1"/>
</dbReference>
<evidence type="ECO:0000313" key="3">
    <source>
        <dbReference type="EMBL" id="SHH83810.1"/>
    </source>
</evidence>
<accession>A0A1M5W8K6</accession>
<evidence type="ECO:0000259" key="2">
    <source>
        <dbReference type="PROSITE" id="PS50164"/>
    </source>
</evidence>
<dbReference type="PROSITE" id="PS50164">
    <property type="entry name" value="GIY_YIG"/>
    <property type="match status" value="1"/>
</dbReference>
<keyword evidence="3" id="KW-0255">Endonuclease</keyword>
<dbReference type="EMBL" id="FQXD01000015">
    <property type="protein sequence ID" value="SHH83810.1"/>
    <property type="molecule type" value="Genomic_DNA"/>
</dbReference>
<reference evidence="4" key="1">
    <citation type="submission" date="2016-11" db="EMBL/GenBank/DDBJ databases">
        <authorList>
            <person name="Varghese N."/>
            <person name="Submissions S."/>
        </authorList>
    </citation>
    <scope>NUCLEOTIDE SEQUENCE [LARGE SCALE GENOMIC DNA]</scope>
    <source>
        <strain evidence="4">CGMCC 1.6496</strain>
    </source>
</reference>
<name>A0A1M5W8K6_9BACI</name>
<proteinExistence type="inferred from homology"/>
<dbReference type="Gene3D" id="3.40.1440.10">
    <property type="entry name" value="GIY-YIG endonuclease"/>
    <property type="match status" value="1"/>
</dbReference>
<feature type="domain" description="GIY-YIG" evidence="2">
    <location>
        <begin position="3"/>
        <end position="79"/>
    </location>
</feature>
<sequence>MENKHTVYILSCNDRSLYTGYTNNLERRLKLHLEGKGAKYTRGRGPFQVVYVEHFETKEEAMKKEYAIKQLPRKEKWKLIRGNGNLKEVIKYEPTEQF</sequence>
<protein>
    <submittedName>
        <fullName evidence="3">Putative endonuclease</fullName>
    </submittedName>
</protein>
<dbReference type="SUPFAM" id="SSF82771">
    <property type="entry name" value="GIY-YIG endonuclease"/>
    <property type="match status" value="1"/>
</dbReference>
<dbReference type="Proteomes" id="UP000184079">
    <property type="component" value="Unassembled WGS sequence"/>
</dbReference>
<dbReference type="GO" id="GO:0004519">
    <property type="term" value="F:endonuclease activity"/>
    <property type="evidence" value="ECO:0007669"/>
    <property type="project" value="UniProtKB-KW"/>
</dbReference>
<dbReference type="InterPro" id="IPR035901">
    <property type="entry name" value="GIY-YIG_endonuc_sf"/>
</dbReference>
<keyword evidence="3" id="KW-0378">Hydrolase</keyword>
<dbReference type="InterPro" id="IPR050190">
    <property type="entry name" value="UPF0213_domain"/>
</dbReference>
<keyword evidence="3" id="KW-0540">Nuclease</keyword>
<dbReference type="Pfam" id="PF01541">
    <property type="entry name" value="GIY-YIG"/>
    <property type="match status" value="1"/>
</dbReference>
<dbReference type="PANTHER" id="PTHR34477">
    <property type="entry name" value="UPF0213 PROTEIN YHBQ"/>
    <property type="match status" value="1"/>
</dbReference>
<dbReference type="InterPro" id="IPR000305">
    <property type="entry name" value="GIY-YIG_endonuc"/>
</dbReference>